<keyword evidence="4" id="KW-0812">Transmembrane</keyword>
<evidence type="ECO:0000256" key="5">
    <source>
        <dbReference type="ARBA" id="ARBA00022960"/>
    </source>
</evidence>
<keyword evidence="3" id="KW-1003">Cell membrane</keyword>
<evidence type="ECO:0000256" key="3">
    <source>
        <dbReference type="ARBA" id="ARBA00022475"/>
    </source>
</evidence>
<evidence type="ECO:0000256" key="7">
    <source>
        <dbReference type="ARBA" id="ARBA00022989"/>
    </source>
</evidence>
<feature type="domain" description="Penicillin-binding protein dimerisation" evidence="11">
    <location>
        <begin position="1"/>
        <end position="151"/>
    </location>
</feature>
<dbReference type="GO" id="GO:0009252">
    <property type="term" value="P:peptidoglycan biosynthetic process"/>
    <property type="evidence" value="ECO:0007669"/>
    <property type="project" value="UniProtKB-KW"/>
</dbReference>
<dbReference type="PANTHER" id="PTHR30627">
    <property type="entry name" value="PEPTIDOGLYCAN D,D-TRANSPEPTIDASE"/>
    <property type="match status" value="1"/>
</dbReference>
<evidence type="ECO:0000313" key="12">
    <source>
        <dbReference type="EMBL" id="PIQ06889.1"/>
    </source>
</evidence>
<dbReference type="SUPFAM" id="SSF56601">
    <property type="entry name" value="beta-lactamase/transpeptidase-like"/>
    <property type="match status" value="1"/>
</dbReference>
<keyword evidence="9" id="KW-0961">Cell wall biogenesis/degradation</keyword>
<evidence type="ECO:0000259" key="10">
    <source>
        <dbReference type="Pfam" id="PF00905"/>
    </source>
</evidence>
<dbReference type="GO" id="GO:0008360">
    <property type="term" value="P:regulation of cell shape"/>
    <property type="evidence" value="ECO:0007669"/>
    <property type="project" value="UniProtKB-KW"/>
</dbReference>
<organism evidence="12 13">
    <name type="scientific">Candidatus Nealsonbacteria bacterium CG18_big_fil_WC_8_21_14_2_50_37_10</name>
    <dbReference type="NCBI Taxonomy" id="1974717"/>
    <lineage>
        <taxon>Bacteria</taxon>
        <taxon>Candidatus Nealsoniibacteriota</taxon>
    </lineage>
</organism>
<dbReference type="SUPFAM" id="SSF56519">
    <property type="entry name" value="Penicillin binding protein dimerisation domain"/>
    <property type="match status" value="1"/>
</dbReference>
<dbReference type="InterPro" id="IPR050515">
    <property type="entry name" value="Beta-lactam/transpept"/>
</dbReference>
<feature type="domain" description="Penicillin-binding protein transpeptidase" evidence="10">
    <location>
        <begin position="191"/>
        <end position="534"/>
    </location>
</feature>
<keyword evidence="8" id="KW-0472">Membrane</keyword>
<dbReference type="InterPro" id="IPR036138">
    <property type="entry name" value="PBP_dimer_sf"/>
</dbReference>
<dbReference type="Gene3D" id="3.90.1310.10">
    <property type="entry name" value="Penicillin-binding protein 2a (Domain 2)"/>
    <property type="match status" value="1"/>
</dbReference>
<dbReference type="AlphaFoldDB" id="A0A2H0FJY1"/>
<protein>
    <recommendedName>
        <fullName evidence="14">Penicillin-binding protein 2</fullName>
    </recommendedName>
</protein>
<evidence type="ECO:0000256" key="4">
    <source>
        <dbReference type="ARBA" id="ARBA00022692"/>
    </source>
</evidence>
<proteinExistence type="predicted"/>
<dbReference type="InterPro" id="IPR001460">
    <property type="entry name" value="PCN-bd_Tpept"/>
</dbReference>
<evidence type="ECO:0000256" key="9">
    <source>
        <dbReference type="ARBA" id="ARBA00023316"/>
    </source>
</evidence>
<keyword evidence="7" id="KW-1133">Transmembrane helix</keyword>
<gene>
    <name evidence="12" type="ORF">COW72_01485</name>
</gene>
<dbReference type="PANTHER" id="PTHR30627:SF2">
    <property type="entry name" value="PEPTIDOGLYCAN D,D-TRANSPEPTIDASE MRDA"/>
    <property type="match status" value="1"/>
</dbReference>
<reference evidence="12 13" key="1">
    <citation type="submission" date="2017-09" db="EMBL/GenBank/DDBJ databases">
        <title>Depth-based differentiation of microbial function through sediment-hosted aquifers and enrichment of novel symbionts in the deep terrestrial subsurface.</title>
        <authorList>
            <person name="Probst A.J."/>
            <person name="Ladd B."/>
            <person name="Jarett J.K."/>
            <person name="Geller-Mcgrath D.E."/>
            <person name="Sieber C.M."/>
            <person name="Emerson J.B."/>
            <person name="Anantharaman K."/>
            <person name="Thomas B.C."/>
            <person name="Malmstrom R."/>
            <person name="Stieglmeier M."/>
            <person name="Klingl A."/>
            <person name="Woyke T."/>
            <person name="Ryan C.M."/>
            <person name="Banfield J.F."/>
        </authorList>
    </citation>
    <scope>NUCLEOTIDE SEQUENCE [LARGE SCALE GENOMIC DNA]</scope>
    <source>
        <strain evidence="12">CG18_big_fil_WC_8_21_14_2_50_37_10</strain>
    </source>
</reference>
<dbReference type="InterPro" id="IPR012338">
    <property type="entry name" value="Beta-lactam/transpept-like"/>
</dbReference>
<dbReference type="GO" id="GO:0071972">
    <property type="term" value="F:peptidoglycan L,D-transpeptidase activity"/>
    <property type="evidence" value="ECO:0007669"/>
    <property type="project" value="TreeGrafter"/>
</dbReference>
<evidence type="ECO:0008006" key="14">
    <source>
        <dbReference type="Google" id="ProtNLM"/>
    </source>
</evidence>
<accession>A0A2H0FJY1</accession>
<evidence type="ECO:0000256" key="6">
    <source>
        <dbReference type="ARBA" id="ARBA00022984"/>
    </source>
</evidence>
<keyword evidence="6" id="KW-0573">Peptidoglycan synthesis</keyword>
<comment type="caution">
    <text evidence="12">The sequence shown here is derived from an EMBL/GenBank/DDBJ whole genome shotgun (WGS) entry which is preliminary data.</text>
</comment>
<dbReference type="Pfam" id="PF00905">
    <property type="entry name" value="Transpeptidase"/>
    <property type="match status" value="1"/>
</dbReference>
<dbReference type="GO" id="GO:0005886">
    <property type="term" value="C:plasma membrane"/>
    <property type="evidence" value="ECO:0007669"/>
    <property type="project" value="UniProtKB-SubCell"/>
</dbReference>
<evidence type="ECO:0000256" key="1">
    <source>
        <dbReference type="ARBA" id="ARBA00004167"/>
    </source>
</evidence>
<dbReference type="Gene3D" id="3.40.710.10">
    <property type="entry name" value="DD-peptidase/beta-lactamase superfamily"/>
    <property type="match status" value="1"/>
</dbReference>
<comment type="subcellular location">
    <subcellularLocation>
        <location evidence="2">Cell membrane</location>
    </subcellularLocation>
    <subcellularLocation>
        <location evidence="1">Membrane</location>
        <topology evidence="1">Single-pass membrane protein</topology>
    </subcellularLocation>
</comment>
<dbReference type="Pfam" id="PF03717">
    <property type="entry name" value="PBP_dimer"/>
    <property type="match status" value="1"/>
</dbReference>
<dbReference type="GO" id="GO:0071555">
    <property type="term" value="P:cell wall organization"/>
    <property type="evidence" value="ECO:0007669"/>
    <property type="project" value="UniProtKB-KW"/>
</dbReference>
<name>A0A2H0FJY1_9BACT</name>
<dbReference type="GO" id="GO:0008658">
    <property type="term" value="F:penicillin binding"/>
    <property type="evidence" value="ECO:0007669"/>
    <property type="project" value="InterPro"/>
</dbReference>
<keyword evidence="5" id="KW-0133">Cell shape</keyword>
<evidence type="ECO:0000256" key="8">
    <source>
        <dbReference type="ARBA" id="ARBA00023136"/>
    </source>
</evidence>
<sequence>AERGVIYDKDLRQIVSNQPSFDLICEIGKLPQSEEEKLKVLKEVSEILPKNFEDLKKEIEGSKEPVITILENLSHQNLIILETKIKELPGFQIKNNTVRDYTLTPNLSHLLGYKRKTGEETGLEKSYDEVLKEKPGEILAERDVKGNLISQKIISFPESGKSLVLWLDSELQRKIEEELEKSLKTVGAKIGAAVALDPKTGGVLSLVSLPGFNNNLFSKGMSEEEWKELQEDPLRPLFDWAISGGYPTGSTIKPLIASAALEEKIISPQKNIYCQGKIEVPHQYNPEIIYEYDDWKTHGWTDLRKAIAESCNVYFYTIGGGYGEQEGLGPTRIKKYLELFGWGDETGIDLPEEEKGLVPDPEWKKTYFTKKEDQIWRDGDTYYLAIGQEYLLVTPLQVANSFLAIANGGKLFEPRVVQKIVDKEKNVVEEIEPKIIRENFIKPENLKIVREGMRQAVTSGSATGWLDQLQVSVAAKTGTAQTGKKDPRDKKDYLDSWVTVFAPYDDPQIVLTIMIKDVKEGQVAVLPVAKAVLEWYFAHASER</sequence>
<evidence type="ECO:0000313" key="13">
    <source>
        <dbReference type="Proteomes" id="UP000230778"/>
    </source>
</evidence>
<feature type="non-terminal residue" evidence="12">
    <location>
        <position position="1"/>
    </location>
</feature>
<evidence type="ECO:0000256" key="2">
    <source>
        <dbReference type="ARBA" id="ARBA00004236"/>
    </source>
</evidence>
<evidence type="ECO:0000259" key="11">
    <source>
        <dbReference type="Pfam" id="PF03717"/>
    </source>
</evidence>
<dbReference type="InterPro" id="IPR005311">
    <property type="entry name" value="PBP_dimer"/>
</dbReference>
<dbReference type="Proteomes" id="UP000230778">
    <property type="component" value="Unassembled WGS sequence"/>
</dbReference>
<dbReference type="EMBL" id="PCUC01000080">
    <property type="protein sequence ID" value="PIQ06889.1"/>
    <property type="molecule type" value="Genomic_DNA"/>
</dbReference>